<dbReference type="EMBL" id="GDJX01021382">
    <property type="protein sequence ID" value="JAT46554.1"/>
    <property type="molecule type" value="Transcribed_RNA"/>
</dbReference>
<dbReference type="Gene3D" id="3.40.50.720">
    <property type="entry name" value="NAD(P)-binding Rossmann-like Domain"/>
    <property type="match status" value="1"/>
</dbReference>
<feature type="non-terminal residue" evidence="2">
    <location>
        <position position="161"/>
    </location>
</feature>
<keyword evidence="1" id="KW-0732">Signal</keyword>
<organism evidence="2">
    <name type="scientific">Anthurium amnicola</name>
    <dbReference type="NCBI Taxonomy" id="1678845"/>
    <lineage>
        <taxon>Eukaryota</taxon>
        <taxon>Viridiplantae</taxon>
        <taxon>Streptophyta</taxon>
        <taxon>Embryophyta</taxon>
        <taxon>Tracheophyta</taxon>
        <taxon>Spermatophyta</taxon>
        <taxon>Magnoliopsida</taxon>
        <taxon>Liliopsida</taxon>
        <taxon>Araceae</taxon>
        <taxon>Pothoideae</taxon>
        <taxon>Potheae</taxon>
        <taxon>Anthurium</taxon>
    </lineage>
</organism>
<gene>
    <name evidence="2" type="primary">KDSR_6</name>
    <name evidence="2" type="ORF">g.2145</name>
</gene>
<name>A0A1D1XVY4_9ARAE</name>
<dbReference type="PRINTS" id="PR00081">
    <property type="entry name" value="GDHRDH"/>
</dbReference>
<reference evidence="2" key="1">
    <citation type="submission" date="2015-07" db="EMBL/GenBank/DDBJ databases">
        <title>Transcriptome Assembly of Anthurium amnicola.</title>
        <authorList>
            <person name="Suzuki J."/>
        </authorList>
    </citation>
    <scope>NUCLEOTIDE SEQUENCE</scope>
</reference>
<accession>A0A1D1XVY4</accession>
<dbReference type="PANTHER" id="PTHR43550">
    <property type="entry name" value="3-KETODIHYDROSPHINGOSINE REDUCTASE"/>
    <property type="match status" value="1"/>
</dbReference>
<dbReference type="SUPFAM" id="SSF51735">
    <property type="entry name" value="NAD(P)-binding Rossmann-fold domains"/>
    <property type="match status" value="1"/>
</dbReference>
<dbReference type="PANTHER" id="PTHR43550:SF3">
    <property type="entry name" value="3-KETODIHYDROSPHINGOSINE REDUCTASE"/>
    <property type="match status" value="1"/>
</dbReference>
<feature type="chain" id="PRO_5008899755" evidence="1">
    <location>
        <begin position="19"/>
        <end position="161"/>
    </location>
</feature>
<dbReference type="GO" id="GO:0006666">
    <property type="term" value="P:3-keto-sphinganine metabolic process"/>
    <property type="evidence" value="ECO:0007669"/>
    <property type="project" value="TreeGrafter"/>
</dbReference>
<proteinExistence type="predicted"/>
<dbReference type="InterPro" id="IPR002347">
    <property type="entry name" value="SDR_fam"/>
</dbReference>
<protein>
    <submittedName>
        <fullName evidence="2">3-ketodihydrosphingosine reductase</fullName>
    </submittedName>
</protein>
<dbReference type="GO" id="GO:0047560">
    <property type="term" value="F:3-dehydrosphinganine reductase activity"/>
    <property type="evidence" value="ECO:0007669"/>
    <property type="project" value="TreeGrafter"/>
</dbReference>
<dbReference type="Pfam" id="PF00106">
    <property type="entry name" value="adh_short"/>
    <property type="match status" value="1"/>
</dbReference>
<dbReference type="GO" id="GO:0005789">
    <property type="term" value="C:endoplasmic reticulum membrane"/>
    <property type="evidence" value="ECO:0007669"/>
    <property type="project" value="TreeGrafter"/>
</dbReference>
<dbReference type="AlphaFoldDB" id="A0A1D1XVY4"/>
<sequence>MAATLLVHLLLVVVGASAVAASLLLAALAFLVRPRAVKIPINGRRVLVTGGSSGIGLAVARQAAAQGARVAILARDLQKLEEAREEIRRATGAEVDVYGADVRDEGAVRRAVEAAGPVDVLVCSHGVLWSREVGAQDMDMEEVKHTIDVNLVGTFHLIKAA</sequence>
<evidence type="ECO:0000256" key="1">
    <source>
        <dbReference type="SAM" id="SignalP"/>
    </source>
</evidence>
<evidence type="ECO:0000313" key="2">
    <source>
        <dbReference type="EMBL" id="JAT46554.1"/>
    </source>
</evidence>
<feature type="signal peptide" evidence="1">
    <location>
        <begin position="1"/>
        <end position="18"/>
    </location>
</feature>
<dbReference type="GO" id="GO:0030148">
    <property type="term" value="P:sphingolipid biosynthetic process"/>
    <property type="evidence" value="ECO:0007669"/>
    <property type="project" value="TreeGrafter"/>
</dbReference>
<dbReference type="InterPro" id="IPR036291">
    <property type="entry name" value="NAD(P)-bd_dom_sf"/>
</dbReference>